<reference evidence="9 10" key="1">
    <citation type="journal article" date="2024" name="Commun. Biol.">
        <title>Comparative genomic analysis of thermophilic fungi reveals convergent evolutionary adaptations and gene losses.</title>
        <authorList>
            <person name="Steindorff A.S."/>
            <person name="Aguilar-Pontes M.V."/>
            <person name="Robinson A.J."/>
            <person name="Andreopoulos B."/>
            <person name="LaButti K."/>
            <person name="Kuo A."/>
            <person name="Mondo S."/>
            <person name="Riley R."/>
            <person name="Otillar R."/>
            <person name="Haridas S."/>
            <person name="Lipzen A."/>
            <person name="Grimwood J."/>
            <person name="Schmutz J."/>
            <person name="Clum A."/>
            <person name="Reid I.D."/>
            <person name="Moisan M.C."/>
            <person name="Butler G."/>
            <person name="Nguyen T.T.M."/>
            <person name="Dewar K."/>
            <person name="Conant G."/>
            <person name="Drula E."/>
            <person name="Henrissat B."/>
            <person name="Hansel C."/>
            <person name="Singer S."/>
            <person name="Hutchinson M.I."/>
            <person name="de Vries R.P."/>
            <person name="Natvig D.O."/>
            <person name="Powell A.J."/>
            <person name="Tsang A."/>
            <person name="Grigoriev I.V."/>
        </authorList>
    </citation>
    <scope>NUCLEOTIDE SEQUENCE [LARGE SCALE GENOMIC DNA]</scope>
    <source>
        <strain evidence="9 10">ATCC 24622</strain>
    </source>
</reference>
<feature type="region of interest" description="Disordered" evidence="7">
    <location>
        <begin position="115"/>
        <end position="140"/>
    </location>
</feature>
<feature type="compositionally biased region" description="Basic residues" evidence="7">
    <location>
        <begin position="125"/>
        <end position="140"/>
    </location>
</feature>
<keyword evidence="6 8" id="KW-0472">Membrane</keyword>
<feature type="transmembrane region" description="Helical" evidence="8">
    <location>
        <begin position="6"/>
        <end position="26"/>
    </location>
</feature>
<evidence type="ECO:0000256" key="2">
    <source>
        <dbReference type="ARBA" id="ARBA00022448"/>
    </source>
</evidence>
<keyword evidence="5 8" id="KW-1133">Transmembrane helix</keyword>
<evidence type="ECO:0000256" key="4">
    <source>
        <dbReference type="ARBA" id="ARBA00022737"/>
    </source>
</evidence>
<comment type="caution">
    <text evidence="9">The sequence shown here is derived from an EMBL/GenBank/DDBJ whole genome shotgun (WGS) entry which is preliminary data.</text>
</comment>
<protein>
    <recommendedName>
        <fullName evidence="11">Cystinosin</fullName>
    </recommendedName>
</protein>
<evidence type="ECO:0000313" key="9">
    <source>
        <dbReference type="EMBL" id="KAL1875273.1"/>
    </source>
</evidence>
<organism evidence="9 10">
    <name type="scientific">Phialemonium thermophilum</name>
    <dbReference type="NCBI Taxonomy" id="223376"/>
    <lineage>
        <taxon>Eukaryota</taxon>
        <taxon>Fungi</taxon>
        <taxon>Dikarya</taxon>
        <taxon>Ascomycota</taxon>
        <taxon>Pezizomycotina</taxon>
        <taxon>Sordariomycetes</taxon>
        <taxon>Sordariomycetidae</taxon>
        <taxon>Cephalothecales</taxon>
        <taxon>Cephalothecaceae</taxon>
        <taxon>Phialemonium</taxon>
    </lineage>
</organism>
<dbReference type="SMART" id="SM00679">
    <property type="entry name" value="CTNS"/>
    <property type="match status" value="2"/>
</dbReference>
<evidence type="ECO:0000256" key="6">
    <source>
        <dbReference type="ARBA" id="ARBA00023136"/>
    </source>
</evidence>
<dbReference type="InterPro" id="IPR005282">
    <property type="entry name" value="LC_transporter"/>
</dbReference>
<proteinExistence type="predicted"/>
<dbReference type="Gene3D" id="1.20.1280.290">
    <property type="match status" value="2"/>
</dbReference>
<dbReference type="Proteomes" id="UP001586593">
    <property type="component" value="Unassembled WGS sequence"/>
</dbReference>
<dbReference type="InterPro" id="IPR006603">
    <property type="entry name" value="PQ-loop_rpt"/>
</dbReference>
<accession>A0ABR3XH31</accession>
<evidence type="ECO:0000256" key="3">
    <source>
        <dbReference type="ARBA" id="ARBA00022692"/>
    </source>
</evidence>
<comment type="subcellular location">
    <subcellularLocation>
        <location evidence="1">Endomembrane system</location>
        <topology evidence="1">Multi-pass membrane protein</topology>
    </subcellularLocation>
</comment>
<evidence type="ECO:0000256" key="1">
    <source>
        <dbReference type="ARBA" id="ARBA00004127"/>
    </source>
</evidence>
<dbReference type="PANTHER" id="PTHR13131:SF5">
    <property type="entry name" value="CYSTINOSIN"/>
    <property type="match status" value="1"/>
</dbReference>
<evidence type="ECO:0000313" key="10">
    <source>
        <dbReference type="Proteomes" id="UP001586593"/>
    </source>
</evidence>
<feature type="transmembrane region" description="Helical" evidence="8">
    <location>
        <begin position="175"/>
        <end position="192"/>
    </location>
</feature>
<evidence type="ECO:0000256" key="8">
    <source>
        <dbReference type="SAM" id="Phobius"/>
    </source>
</evidence>
<feature type="transmembrane region" description="Helical" evidence="8">
    <location>
        <begin position="47"/>
        <end position="69"/>
    </location>
</feature>
<feature type="transmembrane region" description="Helical" evidence="8">
    <location>
        <begin position="213"/>
        <end position="233"/>
    </location>
</feature>
<dbReference type="EMBL" id="JAZHXJ010000095">
    <property type="protein sequence ID" value="KAL1875273.1"/>
    <property type="molecule type" value="Genomic_DNA"/>
</dbReference>
<sequence>MAFQFLSFLSTVFGWVYTICWSLSFYPQPILNFQRQSTTGTTIDFPLINSLGFLAYLVSNLAFFHSPLIRAQYAARHHGLTPTVRFNDIAFAAHGLLLSLIVTSQYIPRVWGFSQPPTSPESTRSRSRARNSPGGRHRPSRIISGVALGCIAGVVTVLFLVLTSPERASTEPTSAWVWLDVVYAVSYVKLLVTVIKYTPQVIVNYRNRSTRGWSIWQILLDFGGGVLSTAQLAVDSYLQGDWSGVTGNPVKFALGNVSVFYDIIFMAQHYILYGNAGEKWQEAGPLLSDYGDEERRID</sequence>
<feature type="transmembrane region" description="Helical" evidence="8">
    <location>
        <begin position="253"/>
        <end position="273"/>
    </location>
</feature>
<evidence type="ECO:0000256" key="7">
    <source>
        <dbReference type="SAM" id="MobiDB-lite"/>
    </source>
</evidence>
<evidence type="ECO:0000256" key="5">
    <source>
        <dbReference type="ARBA" id="ARBA00022989"/>
    </source>
</evidence>
<keyword evidence="3 8" id="KW-0812">Transmembrane</keyword>
<evidence type="ECO:0008006" key="11">
    <source>
        <dbReference type="Google" id="ProtNLM"/>
    </source>
</evidence>
<keyword evidence="4" id="KW-0677">Repeat</keyword>
<name>A0ABR3XH31_9PEZI</name>
<keyword evidence="2" id="KW-0813">Transport</keyword>
<dbReference type="PANTHER" id="PTHR13131">
    <property type="entry name" value="CYSTINOSIN"/>
    <property type="match status" value="1"/>
</dbReference>
<keyword evidence="10" id="KW-1185">Reference proteome</keyword>
<feature type="transmembrane region" description="Helical" evidence="8">
    <location>
        <begin position="142"/>
        <end position="163"/>
    </location>
</feature>
<gene>
    <name evidence="9" type="ORF">VTK73DRAFT_10229</name>
</gene>
<dbReference type="Pfam" id="PF04193">
    <property type="entry name" value="PQ-loop"/>
    <property type="match status" value="2"/>
</dbReference>